<accession>A0A815YUM7</accession>
<dbReference type="Proteomes" id="UP000663834">
    <property type="component" value="Unassembled WGS sequence"/>
</dbReference>
<proteinExistence type="predicted"/>
<dbReference type="AlphaFoldDB" id="A0A815YUM7"/>
<dbReference type="PANTHER" id="PTHR33053">
    <property type="entry name" value="PROTEIN, PUTATIVE-RELATED"/>
    <property type="match status" value="1"/>
</dbReference>
<organism evidence="2 3">
    <name type="scientific">Rotaria magnacalcarata</name>
    <dbReference type="NCBI Taxonomy" id="392030"/>
    <lineage>
        <taxon>Eukaryota</taxon>
        <taxon>Metazoa</taxon>
        <taxon>Spiralia</taxon>
        <taxon>Gnathifera</taxon>
        <taxon>Rotifera</taxon>
        <taxon>Eurotatoria</taxon>
        <taxon>Bdelloidea</taxon>
        <taxon>Philodinida</taxon>
        <taxon>Philodinidae</taxon>
        <taxon>Rotaria</taxon>
    </lineage>
</organism>
<dbReference type="PANTHER" id="PTHR33053:SF9">
    <property type="entry name" value="AGAP000105-PA"/>
    <property type="match status" value="1"/>
</dbReference>
<evidence type="ECO:0000256" key="1">
    <source>
        <dbReference type="SAM" id="Phobius"/>
    </source>
</evidence>
<dbReference type="EMBL" id="CAJNOW010010041">
    <property type="protein sequence ID" value="CAF1575400.1"/>
    <property type="molecule type" value="Genomic_DNA"/>
</dbReference>
<name>A0A815YUM7_9BILA</name>
<keyword evidence="1" id="KW-1133">Transmembrane helix</keyword>
<sequence length="507" mass="59250">MWMLSGSVVELPEKLRSRQCNMVIISIWIAYIEQPAKLWLNYSVNKLQITKDQGIDILNVNHKLIIFGITGDCPALSLIINFINHNGYFSCWLCFIEGEHMNKKRQYCYDTVHLRTTDQYFKLSKKAERTQSNIRGHLGESVLNNILDVEFPEAIVLDCVHVSLLGHAKLIILSVYKQLKPAQRKELNSYLRNQFFPRKLVPLGPIILVFHTFSNTFFFWLYIDFFNRKLRSIDNFGLVKAIEVRNALFYGLVPHLISFMQIEQYSHLALYVCAMRLLHSGDIFDDKTSEVADQLFTEFYKDHDLFYKTSQSLKLHLHAHFASLYETHGSLCNLGCFGQESFIGSVSSNHHGTQFYDDSITHFYNIDFAIQDKKKGKIKLNGPYDQASTSASDYDYLLNFHSFICTCNDVNSCIKIFRRFINYDKMFHSLLYKKRHNSVSYFVRYSFSDNVQEQRFGAIDLFFMFNGFGYTLIKYYPVKEFFSDAFKKLLHSNDCSRSRYTVSCITM</sequence>
<keyword evidence="1" id="KW-0812">Transmembrane</keyword>
<reference evidence="2" key="1">
    <citation type="submission" date="2021-02" db="EMBL/GenBank/DDBJ databases">
        <authorList>
            <person name="Nowell W R."/>
        </authorList>
    </citation>
    <scope>NUCLEOTIDE SEQUENCE</scope>
</reference>
<protein>
    <submittedName>
        <fullName evidence="2">Uncharacterized protein</fullName>
    </submittedName>
</protein>
<keyword evidence="1" id="KW-0472">Membrane</keyword>
<evidence type="ECO:0000313" key="3">
    <source>
        <dbReference type="Proteomes" id="UP000663834"/>
    </source>
</evidence>
<feature type="transmembrane region" description="Helical" evidence="1">
    <location>
        <begin position="200"/>
        <end position="223"/>
    </location>
</feature>
<comment type="caution">
    <text evidence="2">The sequence shown here is derived from an EMBL/GenBank/DDBJ whole genome shotgun (WGS) entry which is preliminary data.</text>
</comment>
<dbReference type="OrthoDB" id="10012559at2759"/>
<gene>
    <name evidence="2" type="ORF">KQP761_LOCUS19593</name>
</gene>
<evidence type="ECO:0000313" key="2">
    <source>
        <dbReference type="EMBL" id="CAF1575400.1"/>
    </source>
</evidence>